<proteinExistence type="predicted"/>
<accession>A0AAW0JCC5</accession>
<reference evidence="2 3" key="1">
    <citation type="journal article" date="2023" name="bioRxiv">
        <title>Conserved and derived expression patterns and positive selection on dental genes reveal complex evolutionary context of ever-growing rodent molars.</title>
        <authorList>
            <person name="Calamari Z.T."/>
            <person name="Song A."/>
            <person name="Cohen E."/>
            <person name="Akter M."/>
            <person name="Roy R.D."/>
            <person name="Hallikas O."/>
            <person name="Christensen M.M."/>
            <person name="Li P."/>
            <person name="Marangoni P."/>
            <person name="Jernvall J."/>
            <person name="Klein O.D."/>
        </authorList>
    </citation>
    <scope>NUCLEOTIDE SEQUENCE [LARGE SCALE GENOMIC DNA]</scope>
    <source>
        <strain evidence="2">V071</strain>
    </source>
</reference>
<comment type="caution">
    <text evidence="2">The sequence shown here is derived from an EMBL/GenBank/DDBJ whole genome shotgun (WGS) entry which is preliminary data.</text>
</comment>
<organism evidence="2 3">
    <name type="scientific">Myodes glareolus</name>
    <name type="common">Bank vole</name>
    <name type="synonym">Clethrionomys glareolus</name>
    <dbReference type="NCBI Taxonomy" id="447135"/>
    <lineage>
        <taxon>Eukaryota</taxon>
        <taxon>Metazoa</taxon>
        <taxon>Chordata</taxon>
        <taxon>Craniata</taxon>
        <taxon>Vertebrata</taxon>
        <taxon>Euteleostomi</taxon>
        <taxon>Mammalia</taxon>
        <taxon>Eutheria</taxon>
        <taxon>Euarchontoglires</taxon>
        <taxon>Glires</taxon>
        <taxon>Rodentia</taxon>
        <taxon>Myomorpha</taxon>
        <taxon>Muroidea</taxon>
        <taxon>Cricetidae</taxon>
        <taxon>Arvicolinae</taxon>
        <taxon>Myodes</taxon>
    </lineage>
</organism>
<dbReference type="PANTHER" id="PTHR48026:SF2">
    <property type="entry name" value="HETEROGENEOUS NUCLEAR RIBONUCLEOPROTEIN A1-RELATED"/>
    <property type="match status" value="1"/>
</dbReference>
<dbReference type="EMBL" id="JBBHLL010000049">
    <property type="protein sequence ID" value="KAK7823829.1"/>
    <property type="molecule type" value="Genomic_DNA"/>
</dbReference>
<dbReference type="SUPFAM" id="SSF54928">
    <property type="entry name" value="RNA-binding domain, RBD"/>
    <property type="match status" value="1"/>
</dbReference>
<dbReference type="GO" id="GO:0003730">
    <property type="term" value="F:mRNA 3'-UTR binding"/>
    <property type="evidence" value="ECO:0007669"/>
    <property type="project" value="TreeGrafter"/>
</dbReference>
<dbReference type="InterPro" id="IPR035979">
    <property type="entry name" value="RBD_domain_sf"/>
</dbReference>
<sequence length="197" mass="21019">SPKEPEKLQKLFFGGLKFGITHESLRSHFGTMGNTHGLGFGFDDIYATVGEVDPTMNARPHMLDGIVVKPKSTVAREESQRPGAHLTVKKILVGGVKPKRSKWFHKLWGGCGGGFGSNDNFSRRGIFSGYGGFSASCGGGCYSGSGDGYNGFGTIETILEVVEATKILAITIISLQMLNHRAETLASGGGDQYFAKP</sequence>
<evidence type="ECO:0000256" key="1">
    <source>
        <dbReference type="ARBA" id="ARBA00022884"/>
    </source>
</evidence>
<gene>
    <name evidence="2" type="ORF">U0070_020500</name>
</gene>
<protein>
    <submittedName>
        <fullName evidence="2">Uncharacterized protein</fullName>
    </submittedName>
</protein>
<dbReference type="GO" id="GO:0000398">
    <property type="term" value="P:mRNA splicing, via spliceosome"/>
    <property type="evidence" value="ECO:0007669"/>
    <property type="project" value="TreeGrafter"/>
</dbReference>
<name>A0AAW0JCC5_MYOGA</name>
<evidence type="ECO:0000313" key="2">
    <source>
        <dbReference type="EMBL" id="KAK7823829.1"/>
    </source>
</evidence>
<keyword evidence="1" id="KW-0694">RNA-binding</keyword>
<dbReference type="Proteomes" id="UP001488838">
    <property type="component" value="Unassembled WGS sequence"/>
</dbReference>
<dbReference type="GO" id="GO:0071013">
    <property type="term" value="C:catalytic step 2 spliceosome"/>
    <property type="evidence" value="ECO:0007669"/>
    <property type="project" value="TreeGrafter"/>
</dbReference>
<feature type="non-terminal residue" evidence="2">
    <location>
        <position position="1"/>
    </location>
</feature>
<evidence type="ECO:0000313" key="3">
    <source>
        <dbReference type="Proteomes" id="UP001488838"/>
    </source>
</evidence>
<dbReference type="PANTHER" id="PTHR48026">
    <property type="entry name" value="HOMOLOGOUS TO DROSOPHILA SQD (SQUID) PROTEIN"/>
    <property type="match status" value="1"/>
</dbReference>
<dbReference type="AlphaFoldDB" id="A0AAW0JCC5"/>
<keyword evidence="3" id="KW-1185">Reference proteome</keyword>